<keyword evidence="4" id="KW-1185">Reference proteome</keyword>
<evidence type="ECO:0000256" key="2">
    <source>
        <dbReference type="SAM" id="SignalP"/>
    </source>
</evidence>
<evidence type="ECO:0000256" key="1">
    <source>
        <dbReference type="SAM" id="MobiDB-lite"/>
    </source>
</evidence>
<proteinExistence type="predicted"/>
<comment type="caution">
    <text evidence="3">The sequence shown here is derived from an EMBL/GenBank/DDBJ whole genome shotgun (WGS) entry which is preliminary data.</text>
</comment>
<accession>A0ABQ1J3Q3</accession>
<dbReference type="PROSITE" id="PS51257">
    <property type="entry name" value="PROKAR_LIPOPROTEIN"/>
    <property type="match status" value="1"/>
</dbReference>
<gene>
    <name evidence="3" type="ORF">GCM10010833_12690</name>
</gene>
<evidence type="ECO:0008006" key="5">
    <source>
        <dbReference type="Google" id="ProtNLM"/>
    </source>
</evidence>
<feature type="compositionally biased region" description="Low complexity" evidence="1">
    <location>
        <begin position="88"/>
        <end position="109"/>
    </location>
</feature>
<reference evidence="4" key="1">
    <citation type="journal article" date="2019" name="Int. J. Syst. Evol. Microbiol.">
        <title>The Global Catalogue of Microorganisms (GCM) 10K type strain sequencing project: providing services to taxonomists for standard genome sequencing and annotation.</title>
        <authorList>
            <consortium name="The Broad Institute Genomics Platform"/>
            <consortium name="The Broad Institute Genome Sequencing Center for Infectious Disease"/>
            <person name="Wu L."/>
            <person name="Ma J."/>
        </authorList>
    </citation>
    <scope>NUCLEOTIDE SEQUENCE [LARGE SCALE GENOMIC DNA]</scope>
    <source>
        <strain evidence="4">CGMCC 1.12851</strain>
    </source>
</reference>
<organism evidence="3 4">
    <name type="scientific">Blastomonas aquatica</name>
    <dbReference type="NCBI Taxonomy" id="1510276"/>
    <lineage>
        <taxon>Bacteria</taxon>
        <taxon>Pseudomonadati</taxon>
        <taxon>Pseudomonadota</taxon>
        <taxon>Alphaproteobacteria</taxon>
        <taxon>Sphingomonadales</taxon>
        <taxon>Sphingomonadaceae</taxon>
        <taxon>Blastomonas</taxon>
    </lineage>
</organism>
<protein>
    <recommendedName>
        <fullName evidence="5">Lipoprotein</fullName>
    </recommendedName>
</protein>
<sequence length="109" mass="10652">MMTFRPIILGASLAAAALALSGCEKKAADGAAVAQGSAPEGTISDELPDLQLLPNDAPLADPADQPPVAGAPGDPAADAPERALSSDAPQAETATPEPAEPAVEGSIAE</sequence>
<name>A0ABQ1J3Q3_9SPHN</name>
<feature type="signal peptide" evidence="2">
    <location>
        <begin position="1"/>
        <end position="27"/>
    </location>
</feature>
<feature type="compositionally biased region" description="Low complexity" evidence="1">
    <location>
        <begin position="49"/>
        <end position="78"/>
    </location>
</feature>
<keyword evidence="2" id="KW-0732">Signal</keyword>
<feature type="chain" id="PRO_5045558647" description="Lipoprotein" evidence="2">
    <location>
        <begin position="28"/>
        <end position="109"/>
    </location>
</feature>
<dbReference type="Proteomes" id="UP000614261">
    <property type="component" value="Unassembled WGS sequence"/>
</dbReference>
<dbReference type="EMBL" id="BMGD01000002">
    <property type="protein sequence ID" value="GGB59326.1"/>
    <property type="molecule type" value="Genomic_DNA"/>
</dbReference>
<feature type="region of interest" description="Disordered" evidence="1">
    <location>
        <begin position="37"/>
        <end position="109"/>
    </location>
</feature>
<evidence type="ECO:0000313" key="3">
    <source>
        <dbReference type="EMBL" id="GGB59326.1"/>
    </source>
</evidence>
<evidence type="ECO:0000313" key="4">
    <source>
        <dbReference type="Proteomes" id="UP000614261"/>
    </source>
</evidence>